<evidence type="ECO:0000313" key="1">
    <source>
        <dbReference type="EMBL" id="DAD81573.1"/>
    </source>
</evidence>
<reference evidence="1" key="1">
    <citation type="journal article" date="2021" name="Proc. Natl. Acad. Sci. U.S.A.">
        <title>A Catalog of Tens of Thousands of Viruses from Human Metagenomes Reveals Hidden Associations with Chronic Diseases.</title>
        <authorList>
            <person name="Tisza M.J."/>
            <person name="Buck C.B."/>
        </authorList>
    </citation>
    <scope>NUCLEOTIDE SEQUENCE</scope>
    <source>
        <strain evidence="1">Ct7es18</strain>
    </source>
</reference>
<dbReference type="EMBL" id="BK014903">
    <property type="protein sequence ID" value="DAD81573.1"/>
    <property type="molecule type" value="Genomic_DNA"/>
</dbReference>
<protein>
    <submittedName>
        <fullName evidence="1">Uncharacterized protein</fullName>
    </submittedName>
</protein>
<proteinExistence type="predicted"/>
<name>A0A8S5MGW1_9CAUD</name>
<accession>A0A8S5MGW1</accession>
<organism evidence="1">
    <name type="scientific">Siphoviridae sp. ct7es18</name>
    <dbReference type="NCBI Taxonomy" id="2826166"/>
    <lineage>
        <taxon>Viruses</taxon>
        <taxon>Duplodnaviria</taxon>
        <taxon>Heunggongvirae</taxon>
        <taxon>Uroviricota</taxon>
        <taxon>Caudoviricetes</taxon>
    </lineage>
</organism>
<sequence length="91" mass="10119">MDCGGFRPFCKTFLLSRFFSSHLGTFLFSVKSTTIHHRKEKTRLKDENADIQLSCKGCLLCGGACGMTVSGRPLVRCEGKEGVIDELEERS</sequence>